<reference evidence="2" key="1">
    <citation type="submission" date="2015-11" db="EMBL/GenBank/DDBJ databases">
        <authorList>
            <person name="Dogans D."/>
            <person name="Schneider V.M."/>
            <person name="Bradley K.W."/>
            <person name="Asai D.J."/>
            <person name="Bowman C.A."/>
            <person name="Russell D.A."/>
            <person name="Pope W.H."/>
            <person name="Jacobs-Sera D."/>
            <person name="Hendrix R.W."/>
            <person name="Hatfull G.F."/>
        </authorList>
    </citation>
    <scope>NUCLEOTIDE SEQUENCE [LARGE SCALE GENOMIC DNA]</scope>
</reference>
<sequence length="71" mass="7825">MQINIHELTLTTKYTATIKINGSDDSIKNYPKAALYAMATVEALDITGFEWNAAEASWTGAAQWTVFLNKA</sequence>
<accession>A0A0U4IM00</accession>
<name>A0A0U4IM00_9CAUD</name>
<gene>
    <name evidence="1" type="primary">53</name>
    <name evidence="1" type="ORF">LAROYE_53</name>
</gene>
<dbReference type="RefSeq" id="YP_009603043.1">
    <property type="nucleotide sequence ID" value="NC_041947.1"/>
</dbReference>
<dbReference type="GeneID" id="40078909"/>
<evidence type="ECO:0000313" key="2">
    <source>
        <dbReference type="Proteomes" id="UP000222336"/>
    </source>
</evidence>
<evidence type="ECO:0000313" key="1">
    <source>
        <dbReference type="EMBL" id="ALY09578.1"/>
    </source>
</evidence>
<proteinExistence type="predicted"/>
<organism evidence="1 2">
    <name type="scientific">Arthrobacter phage Laroye</name>
    <dbReference type="NCBI Taxonomy" id="1772305"/>
    <lineage>
        <taxon>Viruses</taxon>
        <taxon>Duplodnaviria</taxon>
        <taxon>Heunggongvirae</taxon>
        <taxon>Uroviricota</taxon>
        <taxon>Caudoviricetes</taxon>
        <taxon>Laroyevirus</taxon>
        <taxon>Laroyevirus laroye</taxon>
    </lineage>
</organism>
<dbReference type="Proteomes" id="UP000222336">
    <property type="component" value="Segment"/>
</dbReference>
<dbReference type="EMBL" id="KU160654">
    <property type="protein sequence ID" value="ALY09578.1"/>
    <property type="molecule type" value="Genomic_DNA"/>
</dbReference>
<keyword evidence="2" id="KW-1185">Reference proteome</keyword>
<protein>
    <submittedName>
        <fullName evidence="1">Uncharacterized protein</fullName>
    </submittedName>
</protein>
<dbReference type="KEGG" id="vg:40078909"/>